<dbReference type="EC" id="2.3.1.274" evidence="9"/>
<comment type="subunit">
    <text evidence="10">Homodimer. Probably interacts with PlsY.</text>
</comment>
<sequence>LTSPREGNKRALWLQLLNRWLQYSLTRRCCKLNPDQYNGACLLGLRGTVIKSHGAANQRAFAVAIEQAVQAVQRQVPQRIAARLESVYPAGFEPLDDGKGVNLRAHR</sequence>
<keyword evidence="4" id="KW-0444">Lipid biosynthesis</keyword>
<evidence type="ECO:0000256" key="1">
    <source>
        <dbReference type="ARBA" id="ARBA00001232"/>
    </source>
</evidence>
<keyword evidence="7" id="KW-0594">Phospholipid biosynthesis</keyword>
<evidence type="ECO:0000313" key="12">
    <source>
        <dbReference type="Proteomes" id="UP000297749"/>
    </source>
</evidence>
<evidence type="ECO:0000256" key="2">
    <source>
        <dbReference type="ARBA" id="ARBA00004496"/>
    </source>
</evidence>
<dbReference type="PANTHER" id="PTHR30100">
    <property type="entry name" value="FATTY ACID/PHOSPHOLIPID SYNTHESIS PROTEIN PLSX"/>
    <property type="match status" value="1"/>
</dbReference>
<comment type="caution">
    <text evidence="11">The sequence shown here is derived from an EMBL/GenBank/DDBJ whole genome shotgun (WGS) entry which is preliminary data.</text>
</comment>
<dbReference type="GO" id="GO:0008654">
    <property type="term" value="P:phospholipid biosynthetic process"/>
    <property type="evidence" value="ECO:0007669"/>
    <property type="project" value="UniProtKB-KW"/>
</dbReference>
<dbReference type="Proteomes" id="UP000297749">
    <property type="component" value="Unassembled WGS sequence"/>
</dbReference>
<dbReference type="GO" id="GO:0043811">
    <property type="term" value="F:phosphate:acyl-[acyl carrier protein] acyltransferase activity"/>
    <property type="evidence" value="ECO:0007669"/>
    <property type="project" value="UniProtKB-EC"/>
</dbReference>
<evidence type="ECO:0000256" key="3">
    <source>
        <dbReference type="ARBA" id="ARBA00022490"/>
    </source>
</evidence>
<dbReference type="GO" id="GO:0006633">
    <property type="term" value="P:fatty acid biosynthetic process"/>
    <property type="evidence" value="ECO:0007669"/>
    <property type="project" value="InterPro"/>
</dbReference>
<evidence type="ECO:0000256" key="8">
    <source>
        <dbReference type="ARBA" id="ARBA00023264"/>
    </source>
</evidence>
<dbReference type="GO" id="GO:0005737">
    <property type="term" value="C:cytoplasm"/>
    <property type="evidence" value="ECO:0007669"/>
    <property type="project" value="UniProtKB-SubCell"/>
</dbReference>
<evidence type="ECO:0000313" key="11">
    <source>
        <dbReference type="EMBL" id="TGC81945.1"/>
    </source>
</evidence>
<protein>
    <recommendedName>
        <fullName evidence="9">phosphate acyltransferase</fullName>
        <ecNumber evidence="9">2.3.1.274</ecNumber>
    </recommendedName>
</protein>
<gene>
    <name evidence="11" type="ORF">C9F04_16915</name>
</gene>
<organism evidence="11 12">
    <name type="scientific">Salmonella enterica subsp. enterica serovar Wilhelmsburg</name>
    <dbReference type="NCBI Taxonomy" id="1960126"/>
    <lineage>
        <taxon>Bacteria</taxon>
        <taxon>Pseudomonadati</taxon>
        <taxon>Pseudomonadota</taxon>
        <taxon>Gammaproteobacteria</taxon>
        <taxon>Enterobacterales</taxon>
        <taxon>Enterobacteriaceae</taxon>
        <taxon>Salmonella</taxon>
    </lineage>
</organism>
<dbReference type="PANTHER" id="PTHR30100:SF1">
    <property type="entry name" value="PHOSPHATE ACYLTRANSFERASE"/>
    <property type="match status" value="1"/>
</dbReference>
<accession>A0A659Q627</accession>
<keyword evidence="5 11" id="KW-0808">Transferase</keyword>
<keyword evidence="11" id="KW-0012">Acyltransferase</keyword>
<comment type="catalytic activity">
    <reaction evidence="1">
        <text>a fatty acyl-[ACP] + phosphate = an acyl phosphate + holo-[ACP]</text>
        <dbReference type="Rhea" id="RHEA:42292"/>
        <dbReference type="Rhea" id="RHEA-COMP:9685"/>
        <dbReference type="Rhea" id="RHEA-COMP:14125"/>
        <dbReference type="ChEBI" id="CHEBI:43474"/>
        <dbReference type="ChEBI" id="CHEBI:59918"/>
        <dbReference type="ChEBI" id="CHEBI:64479"/>
        <dbReference type="ChEBI" id="CHEBI:138651"/>
        <dbReference type="EC" id="2.3.1.274"/>
    </reaction>
</comment>
<dbReference type="SUPFAM" id="SSF53659">
    <property type="entry name" value="Isocitrate/Isopropylmalate dehydrogenase-like"/>
    <property type="match status" value="1"/>
</dbReference>
<evidence type="ECO:0000256" key="6">
    <source>
        <dbReference type="ARBA" id="ARBA00023098"/>
    </source>
</evidence>
<reference evidence="11 12" key="1">
    <citation type="submission" date="2018-03" db="EMBL/GenBank/DDBJ databases">
        <title>Non-Typhoidal Salmonella genome sequencing and assembly.</title>
        <authorList>
            <person name="Matchawe C."/>
        </authorList>
    </citation>
    <scope>NUCLEOTIDE SEQUENCE [LARGE SCALE GENOMIC DNA]</scope>
    <source>
        <strain evidence="11 12">32eva</strain>
    </source>
</reference>
<evidence type="ECO:0000256" key="5">
    <source>
        <dbReference type="ARBA" id="ARBA00022679"/>
    </source>
</evidence>
<evidence type="ECO:0000256" key="9">
    <source>
        <dbReference type="ARBA" id="ARBA00024069"/>
    </source>
</evidence>
<keyword evidence="8" id="KW-1208">Phospholipid metabolism</keyword>
<dbReference type="Pfam" id="PF02504">
    <property type="entry name" value="FA_synthesis"/>
    <property type="match status" value="1"/>
</dbReference>
<comment type="subcellular location">
    <subcellularLocation>
        <location evidence="2">Cytoplasm</location>
    </subcellularLocation>
</comment>
<evidence type="ECO:0000256" key="7">
    <source>
        <dbReference type="ARBA" id="ARBA00023209"/>
    </source>
</evidence>
<keyword evidence="6" id="KW-0443">Lipid metabolism</keyword>
<dbReference type="InterPro" id="IPR012281">
    <property type="entry name" value="Phospholipid_synth_PlsX-like"/>
</dbReference>
<feature type="non-terminal residue" evidence="11">
    <location>
        <position position="1"/>
    </location>
</feature>
<name>A0A659Q627_SALET</name>
<dbReference type="InterPro" id="IPR003664">
    <property type="entry name" value="FA_synthesis"/>
</dbReference>
<dbReference type="EMBL" id="PYKF01000549">
    <property type="protein sequence ID" value="TGC81945.1"/>
    <property type="molecule type" value="Genomic_DNA"/>
</dbReference>
<proteinExistence type="predicted"/>
<evidence type="ECO:0000256" key="10">
    <source>
        <dbReference type="ARBA" id="ARBA00046608"/>
    </source>
</evidence>
<evidence type="ECO:0000256" key="4">
    <source>
        <dbReference type="ARBA" id="ARBA00022516"/>
    </source>
</evidence>
<dbReference type="AlphaFoldDB" id="A0A659Q627"/>
<keyword evidence="3" id="KW-0963">Cytoplasm</keyword>
<dbReference type="Gene3D" id="3.40.718.10">
    <property type="entry name" value="Isopropylmalate Dehydrogenase"/>
    <property type="match status" value="1"/>
</dbReference>